<accession>A0A0B2V997</accession>
<gene>
    <name evidence="1" type="ORF">Tcan_06577</name>
</gene>
<dbReference type="AlphaFoldDB" id="A0A0B2V997"/>
<evidence type="ECO:0000313" key="1">
    <source>
        <dbReference type="EMBL" id="KHN78047.1"/>
    </source>
</evidence>
<protein>
    <submittedName>
        <fullName evidence="1">Uncharacterized protein</fullName>
    </submittedName>
</protein>
<reference evidence="1 2" key="1">
    <citation type="submission" date="2014-11" db="EMBL/GenBank/DDBJ databases">
        <title>Genetic blueprint of the zoonotic pathogen Toxocara canis.</title>
        <authorList>
            <person name="Zhu X.-Q."/>
            <person name="Korhonen P.K."/>
            <person name="Cai H."/>
            <person name="Young N.D."/>
            <person name="Nejsum P."/>
            <person name="von Samson-Himmelstjerna G."/>
            <person name="Boag P.R."/>
            <person name="Tan P."/>
            <person name="Li Q."/>
            <person name="Min J."/>
            <person name="Yang Y."/>
            <person name="Wang X."/>
            <person name="Fang X."/>
            <person name="Hall R.S."/>
            <person name="Hofmann A."/>
            <person name="Sternberg P.W."/>
            <person name="Jex A.R."/>
            <person name="Gasser R.B."/>
        </authorList>
    </citation>
    <scope>NUCLEOTIDE SEQUENCE [LARGE SCALE GENOMIC DNA]</scope>
    <source>
        <strain evidence="1">PN_DK_2014</strain>
    </source>
</reference>
<dbReference type="OrthoDB" id="1932706at2759"/>
<keyword evidence="2" id="KW-1185">Reference proteome</keyword>
<sequence length="182" mass="21001">MVGLSNPMDTCEELTVCNEEASSSMLRLELETMSELCVRLFVPDPEKRDVEFCFRGEVAACLLRSFCFGEIPTFLVDVLEMSKVCLFREGCIPLWWEGRVQMLHPSMRTLFCDEQLVGESGNPRLRLTAVSEYWERVGPPPAKKAAFWSPEEEVARHDSVLILFPFVVVILVKKQCYYRYRC</sequence>
<proteinExistence type="predicted"/>
<name>A0A0B2V997_TOXCA</name>
<dbReference type="EMBL" id="JPKZ01002198">
    <property type="protein sequence ID" value="KHN78047.1"/>
    <property type="molecule type" value="Genomic_DNA"/>
</dbReference>
<comment type="caution">
    <text evidence="1">The sequence shown here is derived from an EMBL/GenBank/DDBJ whole genome shotgun (WGS) entry which is preliminary data.</text>
</comment>
<dbReference type="Proteomes" id="UP000031036">
    <property type="component" value="Unassembled WGS sequence"/>
</dbReference>
<evidence type="ECO:0000313" key="2">
    <source>
        <dbReference type="Proteomes" id="UP000031036"/>
    </source>
</evidence>
<organism evidence="1 2">
    <name type="scientific">Toxocara canis</name>
    <name type="common">Canine roundworm</name>
    <dbReference type="NCBI Taxonomy" id="6265"/>
    <lineage>
        <taxon>Eukaryota</taxon>
        <taxon>Metazoa</taxon>
        <taxon>Ecdysozoa</taxon>
        <taxon>Nematoda</taxon>
        <taxon>Chromadorea</taxon>
        <taxon>Rhabditida</taxon>
        <taxon>Spirurina</taxon>
        <taxon>Ascaridomorpha</taxon>
        <taxon>Ascaridoidea</taxon>
        <taxon>Toxocaridae</taxon>
        <taxon>Toxocara</taxon>
    </lineage>
</organism>